<organism evidence="1 2">
    <name type="scientific">Thelephora ganbajun</name>
    <name type="common">Ganba fungus</name>
    <dbReference type="NCBI Taxonomy" id="370292"/>
    <lineage>
        <taxon>Eukaryota</taxon>
        <taxon>Fungi</taxon>
        <taxon>Dikarya</taxon>
        <taxon>Basidiomycota</taxon>
        <taxon>Agaricomycotina</taxon>
        <taxon>Agaricomycetes</taxon>
        <taxon>Thelephorales</taxon>
        <taxon>Thelephoraceae</taxon>
        <taxon>Thelephora</taxon>
    </lineage>
</organism>
<keyword evidence="2" id="KW-1185">Reference proteome</keyword>
<name>A0ACB6ZLA6_THEGA</name>
<reference evidence="1" key="2">
    <citation type="journal article" date="2020" name="Nat. Commun.">
        <title>Large-scale genome sequencing of mycorrhizal fungi provides insights into the early evolution of symbiotic traits.</title>
        <authorList>
            <person name="Miyauchi S."/>
            <person name="Kiss E."/>
            <person name="Kuo A."/>
            <person name="Drula E."/>
            <person name="Kohler A."/>
            <person name="Sanchez-Garcia M."/>
            <person name="Morin E."/>
            <person name="Andreopoulos B."/>
            <person name="Barry K.W."/>
            <person name="Bonito G."/>
            <person name="Buee M."/>
            <person name="Carver A."/>
            <person name="Chen C."/>
            <person name="Cichocki N."/>
            <person name="Clum A."/>
            <person name="Culley D."/>
            <person name="Crous P.W."/>
            <person name="Fauchery L."/>
            <person name="Girlanda M."/>
            <person name="Hayes R.D."/>
            <person name="Keri Z."/>
            <person name="LaButti K."/>
            <person name="Lipzen A."/>
            <person name="Lombard V."/>
            <person name="Magnuson J."/>
            <person name="Maillard F."/>
            <person name="Murat C."/>
            <person name="Nolan M."/>
            <person name="Ohm R.A."/>
            <person name="Pangilinan J."/>
            <person name="Pereira M.F."/>
            <person name="Perotto S."/>
            <person name="Peter M."/>
            <person name="Pfister S."/>
            <person name="Riley R."/>
            <person name="Sitrit Y."/>
            <person name="Stielow J.B."/>
            <person name="Szollosi G."/>
            <person name="Zifcakova L."/>
            <person name="Stursova M."/>
            <person name="Spatafora J.W."/>
            <person name="Tedersoo L."/>
            <person name="Vaario L.M."/>
            <person name="Yamada A."/>
            <person name="Yan M."/>
            <person name="Wang P."/>
            <person name="Xu J."/>
            <person name="Bruns T."/>
            <person name="Baldrian P."/>
            <person name="Vilgalys R."/>
            <person name="Dunand C."/>
            <person name="Henrissat B."/>
            <person name="Grigoriev I.V."/>
            <person name="Hibbett D."/>
            <person name="Nagy L.G."/>
            <person name="Martin F.M."/>
        </authorList>
    </citation>
    <scope>NUCLEOTIDE SEQUENCE</scope>
    <source>
        <strain evidence="1">P2</strain>
    </source>
</reference>
<protein>
    <submittedName>
        <fullName evidence="1">Uncharacterized protein</fullName>
    </submittedName>
</protein>
<evidence type="ECO:0000313" key="2">
    <source>
        <dbReference type="Proteomes" id="UP000886501"/>
    </source>
</evidence>
<proteinExistence type="predicted"/>
<comment type="caution">
    <text evidence="1">The sequence shown here is derived from an EMBL/GenBank/DDBJ whole genome shotgun (WGS) entry which is preliminary data.</text>
</comment>
<accession>A0ACB6ZLA6</accession>
<sequence>MQTSIRTFSVDEDPFVSPAVSPDDDTPPESWAGSAYLTTQAGPSSASLIPEGEDDEAHLTANTYHHHQPGWSIHDIRDPERSSGASSKSRRKSNRYTTSHSPLKKTGTTLQSVSRGLRHMSVRVVNFAGRGLDDHIRLGDGDEESPPKRKDDYDSGEPEYPTLPDLRKSLPTRGRTLGFMGPTNPIRLFMYRFLLFPWTEPIILLLILFHLVVLSIQSARSITLATPDAKPLQMRGYFHQWEDYALFALFIFFTIECFARMCVSGLILDPEVSFISTFTSPFKPFEDEPVRSTVTPGLTHTPSMNRLGVARTHTLGHRLRQMKNNFFKPFALHHKSTTDTINVTAVATVRTRSRTETRTPMMEKAIATIQRTHDVVRDPKSQFLTNFLRSDKPDTVSLPFKLIIEQSHRSTRRNMPYLRQSWNRIDFLSILCFWISFALATGGIEKGSTHIGIFRALSVLKVSRLLAVTSGTTTIMRSLKTARPLLISVAYFVLFAMLLFSVIGIESFKGSFSRSCFLQPTLGEAEIQISDKACGGWVNPQTLEAMPYVKKDGTVGRIKGYICPIGQEGDNPFNNIESYDNFFYAVLQVAIISTQTGFTGPMYSTIDSEYFLSCFFYVICIIVLNLWLINLFVAVITNTFSAIRAETRKSAFGAAPLIVNIDGEHDENFGVIDGRLIATRRSKLKGYYQMTEWFWAILALASLTIQATRTVNPGPIHRQLLNSGELAITIAFDIEIIIRSATYLPDWRDFFRKGRNWLDLILAIGSTVIQIPPVRSSSVYPWLTIFQLLRFYRVILEVPRMKPLLLAVFGNMYGMTNMILFLFLVDFIAALMAVQLLRGYMRSDQTINFGHIYNAFLGMWQIFTSENWTVVLYNAALASQPVRQSVVVILFLTGWMLFANFIVLQMFIAVINENFDVAEEAKKGRQASHYWASQRQAKAQTSWTKKLNPYHWFAPAPKAIAVDNLPSSLVLPMQEALVQDHSIPKREPSTKVTAGREKGPRHYPSRSLRLLQSFFVGEQPVAEIPLTNLKNLRRDSTIPPDPNDDEMENHLEMLATLNAENQVSQDISDALYERRAQKADFIRNHPSYDKTFWVFSQRNIVRQWCQKVVEPADGERIFGQPHSRLAHPIFQLLILCTVIAGIVVESIATPVYRRSYYARMGLTRGSWFDIAEASLGLVLFLEFLIKITADGLSFTPNAYLRSIWNFFDLFVLIGLIINIVTGLVFVGGLSRLTRSLKALRVLRLITLIEKMRTTFQSLIISGALRILDAAVLAVLYMIPFAVWGLNIFAGRMNSCNDTTVGGLSDCVGEFPNSAIGSSPGFPFPVPRVWSNPSPSTSFSFDNFRASLLILFEIVSLEGWSDVMRVATSITQLDQQPQTNAAQFNAFFFIIYILLGGIIIFTIFVSIIIGNFSARTGTAFLTQPQREWIDLKKLISRQRPSKRPKVKPTSAFRAWCFDRAVHKRGWWGRVMTFLYVLHVFALMTQSYAASSVIDDIRNDFFLAISGVVILDAAIRGYGLGWHSFCANGWNIFDAIVGLGSLITTLVVRFWSKEGIFTTLQKLFIVAIAFKLVQRADSLNKLFKTAVSSLPVILSLMALWLILFMFFAIMFVEVFSLTKWGSAENHDKNYASIPNALVMLAFMSCGEGWNQYMHDYTLTYPRCTGPSSDRDTDCGSSGWALCLFIAWNVLSMYIFMNMFTGVVVENFSYVFQLTSGAKSITRDEMRAFKKAWARFANPKTQRLERDLVVPFFAELSGIFEVRIYPLRYNLPNLKATVTASDLDWNSSHVVQGIDLAKLKHALDGISYAAVKRRKALYSRLYHEANVRHHSGKGISFTEMLLLLAHHKLIADRDALVLKDLVIRTETNKLITDLVNLDRVESLLKMIIYRRRFKDHLRRIHEQEIPSIVVENPPTTPPSTTRNVAGSPLSIYGEPETPSPSNSDSRTPDLGNIQPRSGGLQRRSRAEVSPTEFSPSHQDTPSVGDVSASTDADNILFSMQNSVWGDMLVEATEEEEKL</sequence>
<gene>
    <name evidence="1" type="ORF">BDM02DRAFT_3185438</name>
</gene>
<dbReference type="Proteomes" id="UP000886501">
    <property type="component" value="Unassembled WGS sequence"/>
</dbReference>
<evidence type="ECO:0000313" key="1">
    <source>
        <dbReference type="EMBL" id="KAF9650402.1"/>
    </source>
</evidence>
<dbReference type="EMBL" id="MU117985">
    <property type="protein sequence ID" value="KAF9650402.1"/>
    <property type="molecule type" value="Genomic_DNA"/>
</dbReference>
<reference evidence="1" key="1">
    <citation type="submission" date="2019-10" db="EMBL/GenBank/DDBJ databases">
        <authorList>
            <consortium name="DOE Joint Genome Institute"/>
            <person name="Kuo A."/>
            <person name="Miyauchi S."/>
            <person name="Kiss E."/>
            <person name="Drula E."/>
            <person name="Kohler A."/>
            <person name="Sanchez-Garcia M."/>
            <person name="Andreopoulos B."/>
            <person name="Barry K.W."/>
            <person name="Bonito G."/>
            <person name="Buee M."/>
            <person name="Carver A."/>
            <person name="Chen C."/>
            <person name="Cichocki N."/>
            <person name="Clum A."/>
            <person name="Culley D."/>
            <person name="Crous P.W."/>
            <person name="Fauchery L."/>
            <person name="Girlanda M."/>
            <person name="Hayes R."/>
            <person name="Keri Z."/>
            <person name="Labutti K."/>
            <person name="Lipzen A."/>
            <person name="Lombard V."/>
            <person name="Magnuson J."/>
            <person name="Maillard F."/>
            <person name="Morin E."/>
            <person name="Murat C."/>
            <person name="Nolan M."/>
            <person name="Ohm R."/>
            <person name="Pangilinan J."/>
            <person name="Pereira M."/>
            <person name="Perotto S."/>
            <person name="Peter M."/>
            <person name="Riley R."/>
            <person name="Sitrit Y."/>
            <person name="Stielow B."/>
            <person name="Szollosi G."/>
            <person name="Zifcakova L."/>
            <person name="Stursova M."/>
            <person name="Spatafora J.W."/>
            <person name="Tedersoo L."/>
            <person name="Vaario L.-M."/>
            <person name="Yamada A."/>
            <person name="Yan M."/>
            <person name="Wang P."/>
            <person name="Xu J."/>
            <person name="Bruns T."/>
            <person name="Baldrian P."/>
            <person name="Vilgalys R."/>
            <person name="Henrissat B."/>
            <person name="Grigoriev I.V."/>
            <person name="Hibbett D."/>
            <person name="Nagy L.G."/>
            <person name="Martin F.M."/>
        </authorList>
    </citation>
    <scope>NUCLEOTIDE SEQUENCE</scope>
    <source>
        <strain evidence="1">P2</strain>
    </source>
</reference>